<reference evidence="1" key="1">
    <citation type="submission" date="2020-05" db="EMBL/GenBank/DDBJ databases">
        <title>Large-scale comparative analyses of tick genomes elucidate their genetic diversity and vector capacities.</title>
        <authorList>
            <person name="Jia N."/>
            <person name="Wang J."/>
            <person name="Shi W."/>
            <person name="Du L."/>
            <person name="Sun Y."/>
            <person name="Zhan W."/>
            <person name="Jiang J."/>
            <person name="Wang Q."/>
            <person name="Zhang B."/>
            <person name="Ji P."/>
            <person name="Sakyi L.B."/>
            <person name="Cui X."/>
            <person name="Yuan T."/>
            <person name="Jiang B."/>
            <person name="Yang W."/>
            <person name="Lam T.T.-Y."/>
            <person name="Chang Q."/>
            <person name="Ding S."/>
            <person name="Wang X."/>
            <person name="Zhu J."/>
            <person name="Ruan X."/>
            <person name="Zhao L."/>
            <person name="Wei J."/>
            <person name="Que T."/>
            <person name="Du C."/>
            <person name="Cheng J."/>
            <person name="Dai P."/>
            <person name="Han X."/>
            <person name="Huang E."/>
            <person name="Gao Y."/>
            <person name="Liu J."/>
            <person name="Shao H."/>
            <person name="Ye R."/>
            <person name="Li L."/>
            <person name="Wei W."/>
            <person name="Wang X."/>
            <person name="Wang C."/>
            <person name="Yang T."/>
            <person name="Huo Q."/>
            <person name="Li W."/>
            <person name="Guo W."/>
            <person name="Chen H."/>
            <person name="Zhou L."/>
            <person name="Ni X."/>
            <person name="Tian J."/>
            <person name="Zhou Y."/>
            <person name="Sheng Y."/>
            <person name="Liu T."/>
            <person name="Pan Y."/>
            <person name="Xia L."/>
            <person name="Li J."/>
            <person name="Zhao F."/>
            <person name="Cao W."/>
        </authorList>
    </citation>
    <scope>NUCLEOTIDE SEQUENCE</scope>
    <source>
        <strain evidence="1">Dsil-2018</strain>
    </source>
</reference>
<dbReference type="Proteomes" id="UP000821865">
    <property type="component" value="Chromosome 2"/>
</dbReference>
<dbReference type="EMBL" id="CM023471">
    <property type="protein sequence ID" value="KAH7965569.1"/>
    <property type="molecule type" value="Genomic_DNA"/>
</dbReference>
<evidence type="ECO:0000313" key="2">
    <source>
        <dbReference type="Proteomes" id="UP000821865"/>
    </source>
</evidence>
<sequence length="269" mass="27752">MLAHGYHRSTTPAIPPFAPTRRMRLTCASGAYWHRVERFTTDHTQVVSIKAPRIHIQSAPSRLGRCAVFVALCLAGAASGGAVLPAPAPLYAPAPVLAAPRVYAAPAKAVLAPVAAVPVTAQSYSFGYNSADEFGTRVQRQESSDVNNVRTGSYGYADANGIFRHVQYVADAGGFRAAIDTNEPGTAQGQTAGALYNAAPLPAAPVARPAPVVAAAPYKAAAAVPVAASYAAYAKPAPAPAPLYAPAQPKYAAPAYAPARAVAYGPKYL</sequence>
<evidence type="ECO:0000313" key="1">
    <source>
        <dbReference type="EMBL" id="KAH7965569.1"/>
    </source>
</evidence>
<organism evidence="1 2">
    <name type="scientific">Dermacentor silvarum</name>
    <name type="common">Tick</name>
    <dbReference type="NCBI Taxonomy" id="543639"/>
    <lineage>
        <taxon>Eukaryota</taxon>
        <taxon>Metazoa</taxon>
        <taxon>Ecdysozoa</taxon>
        <taxon>Arthropoda</taxon>
        <taxon>Chelicerata</taxon>
        <taxon>Arachnida</taxon>
        <taxon>Acari</taxon>
        <taxon>Parasitiformes</taxon>
        <taxon>Ixodida</taxon>
        <taxon>Ixodoidea</taxon>
        <taxon>Ixodidae</taxon>
        <taxon>Rhipicephalinae</taxon>
        <taxon>Dermacentor</taxon>
    </lineage>
</organism>
<keyword evidence="2" id="KW-1185">Reference proteome</keyword>
<accession>A0ACB8DBS6</accession>
<protein>
    <submittedName>
        <fullName evidence="1">Uncharacterized protein</fullName>
    </submittedName>
</protein>
<name>A0ACB8DBS6_DERSI</name>
<gene>
    <name evidence="1" type="ORF">HPB49_008757</name>
</gene>
<comment type="caution">
    <text evidence="1">The sequence shown here is derived from an EMBL/GenBank/DDBJ whole genome shotgun (WGS) entry which is preliminary data.</text>
</comment>
<proteinExistence type="predicted"/>